<organism evidence="13 14">
    <name type="scientific">Naumovozyma castellii</name>
    <name type="common">Yeast</name>
    <name type="synonym">Saccharomyces castellii</name>
    <dbReference type="NCBI Taxonomy" id="27288"/>
    <lineage>
        <taxon>Eukaryota</taxon>
        <taxon>Fungi</taxon>
        <taxon>Dikarya</taxon>
        <taxon>Ascomycota</taxon>
        <taxon>Saccharomycotina</taxon>
        <taxon>Saccharomycetes</taxon>
        <taxon>Saccharomycetales</taxon>
        <taxon>Saccharomycetaceae</taxon>
        <taxon>Naumovozyma</taxon>
    </lineage>
</organism>
<name>G0V9W1_NAUCA</name>
<evidence type="ECO:0000256" key="7">
    <source>
        <dbReference type="ARBA" id="ARBA00022679"/>
    </source>
</evidence>
<dbReference type="Proteomes" id="UP000001640">
    <property type="component" value="Chromosome 2"/>
</dbReference>
<dbReference type="GeneID" id="96902285"/>
<dbReference type="InParanoid" id="G0V9W1"/>
<dbReference type="SUPFAM" id="SSF53383">
    <property type="entry name" value="PLP-dependent transferases"/>
    <property type="match status" value="1"/>
</dbReference>
<comment type="catalytic activity">
    <reaction evidence="11">
        <text>L-histidinol phosphate + 2-oxoglutarate = 3-(imidazol-4-yl)-2-oxopropyl phosphate + L-glutamate</text>
        <dbReference type="Rhea" id="RHEA:23744"/>
        <dbReference type="ChEBI" id="CHEBI:16810"/>
        <dbReference type="ChEBI" id="CHEBI:29985"/>
        <dbReference type="ChEBI" id="CHEBI:57766"/>
        <dbReference type="ChEBI" id="CHEBI:57980"/>
        <dbReference type="EC" id="2.6.1.9"/>
    </reaction>
</comment>
<dbReference type="PANTHER" id="PTHR42885">
    <property type="entry name" value="HISTIDINOL-PHOSPHATE AMINOTRANSFERASE-RELATED"/>
    <property type="match status" value="1"/>
</dbReference>
<dbReference type="RefSeq" id="XP_003675099.1">
    <property type="nucleotide sequence ID" value="XM_003675051.1"/>
</dbReference>
<keyword evidence="9" id="KW-0368">Histidine biosynthesis</keyword>
<gene>
    <name evidence="13" type="primary">NCAS0B06440</name>
    <name evidence="13" type="ordered locus">NCAS_0B06440</name>
</gene>
<protein>
    <recommendedName>
        <fullName evidence="4">histidinol-phosphate transaminase</fullName>
        <ecNumber evidence="4">2.6.1.9</ecNumber>
    </recommendedName>
    <alternativeName>
        <fullName evidence="10">Imidazole acetol-phosphate transaminase</fullName>
    </alternativeName>
</protein>
<keyword evidence="7" id="KW-0808">Transferase</keyword>
<evidence type="ECO:0000256" key="3">
    <source>
        <dbReference type="ARBA" id="ARBA00008392"/>
    </source>
</evidence>
<dbReference type="GO" id="GO:0000105">
    <property type="term" value="P:L-histidine biosynthetic process"/>
    <property type="evidence" value="ECO:0007669"/>
    <property type="project" value="UniProtKB-KW"/>
</dbReference>
<dbReference type="GO" id="GO:0030170">
    <property type="term" value="F:pyridoxal phosphate binding"/>
    <property type="evidence" value="ECO:0007669"/>
    <property type="project" value="InterPro"/>
</dbReference>
<dbReference type="GO" id="GO:0004400">
    <property type="term" value="F:histidinol-phosphate transaminase activity"/>
    <property type="evidence" value="ECO:0007669"/>
    <property type="project" value="UniProtKB-EC"/>
</dbReference>
<dbReference type="Pfam" id="PF00155">
    <property type="entry name" value="Aminotran_1_2"/>
    <property type="match status" value="1"/>
</dbReference>
<evidence type="ECO:0000313" key="13">
    <source>
        <dbReference type="EMBL" id="CCC68728.1"/>
    </source>
</evidence>
<dbReference type="FunCoup" id="G0V9W1">
    <property type="interactions" value="222"/>
</dbReference>
<dbReference type="STRING" id="1064592.G0V9W1"/>
<feature type="domain" description="Aminotransferase class I/classII large" evidence="12">
    <location>
        <begin position="32"/>
        <end position="373"/>
    </location>
</feature>
<dbReference type="InterPro" id="IPR015422">
    <property type="entry name" value="PyrdxlP-dep_Trfase_small"/>
</dbReference>
<dbReference type="PROSITE" id="PS00599">
    <property type="entry name" value="AA_TRANSFER_CLASS_2"/>
    <property type="match status" value="1"/>
</dbReference>
<dbReference type="NCBIfam" id="TIGR01141">
    <property type="entry name" value="hisC"/>
    <property type="match status" value="1"/>
</dbReference>
<keyword evidence="6" id="KW-0028">Amino-acid biosynthesis</keyword>
<comment type="similarity">
    <text evidence="3">Belongs to the class-II pyridoxal-phosphate-dependent aminotransferase family.</text>
</comment>
<evidence type="ECO:0000256" key="1">
    <source>
        <dbReference type="ARBA" id="ARBA00001933"/>
    </source>
</evidence>
<dbReference type="InterPro" id="IPR001917">
    <property type="entry name" value="Aminotrans_II_pyridoxalP_BS"/>
</dbReference>
<evidence type="ECO:0000256" key="9">
    <source>
        <dbReference type="ARBA" id="ARBA00023102"/>
    </source>
</evidence>
<evidence type="ECO:0000256" key="5">
    <source>
        <dbReference type="ARBA" id="ARBA00022576"/>
    </source>
</evidence>
<evidence type="ECO:0000313" key="14">
    <source>
        <dbReference type="Proteomes" id="UP000001640"/>
    </source>
</evidence>
<comment type="cofactor">
    <cofactor evidence="1">
        <name>pyridoxal 5'-phosphate</name>
        <dbReference type="ChEBI" id="CHEBI:597326"/>
    </cofactor>
</comment>
<evidence type="ECO:0000259" key="12">
    <source>
        <dbReference type="Pfam" id="PF00155"/>
    </source>
</evidence>
<keyword evidence="8" id="KW-0663">Pyridoxal phosphate</keyword>
<accession>G0V9W1</accession>
<comment type="pathway">
    <text evidence="2">Amino-acid biosynthesis; L-histidine biosynthesis; L-histidine from 5-phospho-alpha-D-ribose 1-diphosphate: step 7/9.</text>
</comment>
<evidence type="ECO:0000256" key="4">
    <source>
        <dbReference type="ARBA" id="ARBA00012748"/>
    </source>
</evidence>
<dbReference type="InterPro" id="IPR015421">
    <property type="entry name" value="PyrdxlP-dep_Trfase_major"/>
</dbReference>
<dbReference type="HOGENOM" id="CLU_017584_3_1_1"/>
<sequence length="385" mass="43020">MTFDLKQIVRPKIYNLEAYHCARDDFTEGVLLDANENAHGPTQHDVPKDAHLHRYPDPHQVEFKTAMAKYRNTTSAFKDRDLATLTNENLCLGVGSDESIDAIIRACCVPAKEKILVLPPTYSMYSVCANINDIEVVECPLIYEDNSFQLNSDKVLDILKNDPLIKLVFITSPGNPTGVKIETKRIEKVLQNWDNGLVVVDEAYIDFCGGSLAPLVTQYQNLIVLQTLSKSFGLAGIRLGMTYASKQLAKILNAMKAPYNISCLAATYALKAVQDDNLQLMEKNAQLINSEQQRLLKALTALEYVDDQYVGGLDANFIMIRINKGDNHLAKKLYFHLATEAGVVVRFRGTELGCTGCLRITVGTKEENDKLIKEFKRLLVELTVN</sequence>
<dbReference type="OMA" id="NFVQFGR"/>
<proteinExistence type="inferred from homology"/>
<dbReference type="EMBL" id="HE576753">
    <property type="protein sequence ID" value="CCC68728.1"/>
    <property type="molecule type" value="Genomic_DNA"/>
</dbReference>
<evidence type="ECO:0000256" key="6">
    <source>
        <dbReference type="ARBA" id="ARBA00022605"/>
    </source>
</evidence>
<reference key="2">
    <citation type="submission" date="2011-08" db="EMBL/GenBank/DDBJ databases">
        <title>Genome sequence of Naumovozyma castellii.</title>
        <authorList>
            <person name="Gordon J.L."/>
            <person name="Armisen D."/>
            <person name="Proux-Wera E."/>
            <person name="OhEigeartaigh S.S."/>
            <person name="Byrne K.P."/>
            <person name="Wolfe K.H."/>
        </authorList>
    </citation>
    <scope>NUCLEOTIDE SEQUENCE</scope>
    <source>
        <strain>Type strain:CBS 4309</strain>
    </source>
</reference>
<dbReference type="InterPro" id="IPR015424">
    <property type="entry name" value="PyrdxlP-dep_Trfase"/>
</dbReference>
<dbReference type="AlphaFoldDB" id="G0V9W1"/>
<dbReference type="KEGG" id="ncs:NCAS_0B06440"/>
<dbReference type="eggNOG" id="KOG0633">
    <property type="taxonomic scope" value="Eukaryota"/>
</dbReference>
<dbReference type="Gene3D" id="3.40.640.10">
    <property type="entry name" value="Type I PLP-dependent aspartate aminotransferase-like (Major domain)"/>
    <property type="match status" value="1"/>
</dbReference>
<evidence type="ECO:0000256" key="8">
    <source>
        <dbReference type="ARBA" id="ARBA00022898"/>
    </source>
</evidence>
<evidence type="ECO:0000256" key="11">
    <source>
        <dbReference type="ARBA" id="ARBA00047481"/>
    </source>
</evidence>
<keyword evidence="14" id="KW-1185">Reference proteome</keyword>
<dbReference type="InterPro" id="IPR004839">
    <property type="entry name" value="Aminotransferase_I/II_large"/>
</dbReference>
<dbReference type="OrthoDB" id="2015537at2759"/>
<dbReference type="CDD" id="cd00609">
    <property type="entry name" value="AAT_like"/>
    <property type="match status" value="1"/>
</dbReference>
<evidence type="ECO:0000256" key="2">
    <source>
        <dbReference type="ARBA" id="ARBA00005011"/>
    </source>
</evidence>
<keyword evidence="5" id="KW-0032">Aminotransferase</keyword>
<dbReference type="InterPro" id="IPR005861">
    <property type="entry name" value="HisP_aminotrans"/>
</dbReference>
<dbReference type="PANTHER" id="PTHR42885:SF2">
    <property type="entry name" value="HISTIDINOL-PHOSPHATE AMINOTRANSFERASE"/>
    <property type="match status" value="1"/>
</dbReference>
<evidence type="ECO:0000256" key="10">
    <source>
        <dbReference type="ARBA" id="ARBA00030262"/>
    </source>
</evidence>
<dbReference type="EC" id="2.6.1.9" evidence="4"/>
<dbReference type="Gene3D" id="3.90.1150.10">
    <property type="entry name" value="Aspartate Aminotransferase, domain 1"/>
    <property type="match status" value="1"/>
</dbReference>
<dbReference type="HAMAP" id="MF_01023">
    <property type="entry name" value="HisC_aminotrans_2"/>
    <property type="match status" value="1"/>
</dbReference>
<dbReference type="FunFam" id="3.40.640.10:FF:000149">
    <property type="entry name" value="Histidinol-phosphate aminotransferase"/>
    <property type="match status" value="1"/>
</dbReference>
<reference evidence="13 14" key="1">
    <citation type="journal article" date="2011" name="Proc. Natl. Acad. Sci. U.S.A.">
        <title>Evolutionary erosion of yeast sex chromosomes by mating-type switching accidents.</title>
        <authorList>
            <person name="Gordon J.L."/>
            <person name="Armisen D."/>
            <person name="Proux-Wera E."/>
            <person name="Oheigeartaigh S.S."/>
            <person name="Byrne K.P."/>
            <person name="Wolfe K.H."/>
        </authorList>
    </citation>
    <scope>NUCLEOTIDE SEQUENCE [LARGE SCALE GENOMIC DNA]</scope>
    <source>
        <strain evidence="14">ATCC 76901 / BCRC 22586 / CBS 4309 / NBRC 1992 / NRRL Y-12630</strain>
    </source>
</reference>